<protein>
    <recommendedName>
        <fullName evidence="2">NAD(+) kinase</fullName>
        <ecNumber evidence="2">2.7.1.23</ecNumber>
    </recommendedName>
</protein>
<comment type="caution">
    <text evidence="7">The sequence shown here is derived from an EMBL/GenBank/DDBJ whole genome shotgun (WGS) entry which is preliminary data.</text>
</comment>
<dbReference type="AlphaFoldDB" id="A0A8S4C045"/>
<reference evidence="7" key="1">
    <citation type="submission" date="2021-06" db="EMBL/GenBank/DDBJ databases">
        <authorList>
            <person name="Nardi T."/>
            <person name="Nardi T."/>
        </authorList>
    </citation>
    <scope>NUCLEOTIDE SEQUENCE</scope>
</reference>
<dbReference type="EC" id="2.7.1.23" evidence="2"/>
<organism evidence="7 8">
    <name type="scientific">Hyalomma marginatum</name>
    <dbReference type="NCBI Taxonomy" id="34627"/>
    <lineage>
        <taxon>Eukaryota</taxon>
        <taxon>Metazoa</taxon>
        <taxon>Ecdysozoa</taxon>
        <taxon>Arthropoda</taxon>
        <taxon>Chelicerata</taxon>
        <taxon>Arachnida</taxon>
        <taxon>Acari</taxon>
        <taxon>Parasitiformes</taxon>
        <taxon>Ixodida</taxon>
        <taxon>Ixodoidea</taxon>
        <taxon>Ixodidae</taxon>
        <taxon>Hyalomminae</taxon>
        <taxon>Hyalomma</taxon>
    </lineage>
</organism>
<name>A0A8S4C045_9ACAR</name>
<dbReference type="Pfam" id="PF20143">
    <property type="entry name" value="NAD_kinase_C"/>
    <property type="match status" value="1"/>
</dbReference>
<evidence type="ECO:0000256" key="1">
    <source>
        <dbReference type="ARBA" id="ARBA00010995"/>
    </source>
</evidence>
<evidence type="ECO:0000256" key="4">
    <source>
        <dbReference type="ARBA" id="ARBA00022777"/>
    </source>
</evidence>
<sequence>MHIGCVIDKLSTYAVQAFEQLSSLYNILDVEHCSKQDFDVILTLGGDGAMLKALHSFMHNNIPIFGMNRGSIGFLLNSYSADNLISRIQKASTAVLSPLEMKVIDKDGRTHSYLAINEVSLIRETHQAAKIKINVNGELRLNHLVSDGVLVATPAGSTAYNYAVGGPIIPINANVMALSSISPFRPRQWRGALILRSDIVQLEVLETDKRPVSASADSAEVRDAKFVEIKERSDIKLSVLFDSNDKLETRAIKEQFI</sequence>
<dbReference type="EMBL" id="CAJVAF010000029">
    <property type="protein sequence ID" value="CAG7589173.1"/>
    <property type="molecule type" value="Genomic_DNA"/>
</dbReference>
<keyword evidence="3" id="KW-0808">Transferase</keyword>
<comment type="similarity">
    <text evidence="1">Belongs to the NAD kinase family.</text>
</comment>
<dbReference type="Gene3D" id="2.60.200.30">
    <property type="entry name" value="Probable inorganic polyphosphate/atp-NAD kinase, domain 2"/>
    <property type="match status" value="1"/>
</dbReference>
<dbReference type="GO" id="GO:0006741">
    <property type="term" value="P:NADP+ biosynthetic process"/>
    <property type="evidence" value="ECO:0007669"/>
    <property type="project" value="InterPro"/>
</dbReference>
<dbReference type="HAMAP" id="MF_00361">
    <property type="entry name" value="NAD_kinase"/>
    <property type="match status" value="1"/>
</dbReference>
<dbReference type="InterPro" id="IPR017438">
    <property type="entry name" value="ATP-NAD_kinase_N"/>
</dbReference>
<dbReference type="Proteomes" id="UP000837675">
    <property type="component" value="Unassembled WGS sequence"/>
</dbReference>
<dbReference type="InterPro" id="IPR002504">
    <property type="entry name" value="NADK"/>
</dbReference>
<dbReference type="GO" id="GO:0019674">
    <property type="term" value="P:NAD+ metabolic process"/>
    <property type="evidence" value="ECO:0007669"/>
    <property type="project" value="InterPro"/>
</dbReference>
<keyword evidence="4 7" id="KW-0418">Kinase</keyword>
<proteinExistence type="inferred from homology"/>
<keyword evidence="8" id="KW-1185">Reference proteome</keyword>
<keyword evidence="6" id="KW-0520">NAD</keyword>
<evidence type="ECO:0000256" key="6">
    <source>
        <dbReference type="ARBA" id="ARBA00023027"/>
    </source>
</evidence>
<dbReference type="InterPro" id="IPR017437">
    <property type="entry name" value="ATP-NAD_kinase_PpnK-typ_C"/>
</dbReference>
<dbReference type="SUPFAM" id="SSF111331">
    <property type="entry name" value="NAD kinase/diacylglycerol kinase-like"/>
    <property type="match status" value="1"/>
</dbReference>
<evidence type="ECO:0000256" key="5">
    <source>
        <dbReference type="ARBA" id="ARBA00022857"/>
    </source>
</evidence>
<gene>
    <name evidence="7" type="ORF">MHYMCMPASI_00102</name>
</gene>
<dbReference type="InterPro" id="IPR016064">
    <property type="entry name" value="NAD/diacylglycerol_kinase_sf"/>
</dbReference>
<dbReference type="PANTHER" id="PTHR20275">
    <property type="entry name" value="NAD KINASE"/>
    <property type="match status" value="1"/>
</dbReference>
<accession>A0A8S4C045</accession>
<dbReference type="PANTHER" id="PTHR20275:SF0">
    <property type="entry name" value="NAD KINASE"/>
    <property type="match status" value="1"/>
</dbReference>
<dbReference type="NCBIfam" id="NF003406">
    <property type="entry name" value="PRK04761.1"/>
    <property type="match status" value="1"/>
</dbReference>
<evidence type="ECO:0000313" key="7">
    <source>
        <dbReference type="EMBL" id="CAG7589173.1"/>
    </source>
</evidence>
<dbReference type="Pfam" id="PF01513">
    <property type="entry name" value="NAD_kinase"/>
    <property type="match status" value="1"/>
</dbReference>
<keyword evidence="5" id="KW-0521">NADP</keyword>
<evidence type="ECO:0000256" key="3">
    <source>
        <dbReference type="ARBA" id="ARBA00022679"/>
    </source>
</evidence>
<dbReference type="Gene3D" id="3.40.50.10330">
    <property type="entry name" value="Probable inorganic polyphosphate/atp-NAD kinase, domain 1"/>
    <property type="match status" value="1"/>
</dbReference>
<evidence type="ECO:0000256" key="2">
    <source>
        <dbReference type="ARBA" id="ARBA00012120"/>
    </source>
</evidence>
<dbReference type="GO" id="GO:0003951">
    <property type="term" value="F:NAD+ kinase activity"/>
    <property type="evidence" value="ECO:0007669"/>
    <property type="project" value="UniProtKB-EC"/>
</dbReference>
<evidence type="ECO:0000313" key="8">
    <source>
        <dbReference type="Proteomes" id="UP000837675"/>
    </source>
</evidence>